<dbReference type="PANTHER" id="PTHR30040:SF2">
    <property type="entry name" value="FAD:PROTEIN FMN TRANSFERASE"/>
    <property type="match status" value="1"/>
</dbReference>
<accession>A0ABX9MWF9</accession>
<comment type="catalytic activity">
    <reaction evidence="10 11">
        <text>L-threonyl-[protein] + FAD = FMN-L-threonyl-[protein] + AMP + H(+)</text>
        <dbReference type="Rhea" id="RHEA:36847"/>
        <dbReference type="Rhea" id="RHEA-COMP:11060"/>
        <dbReference type="Rhea" id="RHEA-COMP:11061"/>
        <dbReference type="ChEBI" id="CHEBI:15378"/>
        <dbReference type="ChEBI" id="CHEBI:30013"/>
        <dbReference type="ChEBI" id="CHEBI:57692"/>
        <dbReference type="ChEBI" id="CHEBI:74257"/>
        <dbReference type="ChEBI" id="CHEBI:456215"/>
        <dbReference type="EC" id="2.7.1.180"/>
    </reaction>
</comment>
<dbReference type="SUPFAM" id="SSF143631">
    <property type="entry name" value="ApbE-like"/>
    <property type="match status" value="1"/>
</dbReference>
<keyword evidence="8 11" id="KW-0460">Magnesium</keyword>
<protein>
    <recommendedName>
        <fullName evidence="3 11">FAD:protein FMN transferase</fullName>
        <ecNumber evidence="2 11">2.7.1.180</ecNumber>
    </recommendedName>
    <alternativeName>
        <fullName evidence="9 11">Flavin transferase</fullName>
    </alternativeName>
</protein>
<dbReference type="PANTHER" id="PTHR30040">
    <property type="entry name" value="THIAMINE BIOSYNTHESIS LIPOPROTEIN APBE"/>
    <property type="match status" value="1"/>
</dbReference>
<evidence type="ECO:0000256" key="1">
    <source>
        <dbReference type="ARBA" id="ARBA00001946"/>
    </source>
</evidence>
<keyword evidence="13" id="KW-1185">Reference proteome</keyword>
<evidence type="ECO:0000256" key="6">
    <source>
        <dbReference type="ARBA" id="ARBA00022723"/>
    </source>
</evidence>
<name>A0ABX9MWF9_9BURK</name>
<dbReference type="EC" id="2.7.1.180" evidence="2 11"/>
<comment type="caution">
    <text evidence="12">The sequence shown here is derived from an EMBL/GenBank/DDBJ whole genome shotgun (WGS) entry which is preliminary data.</text>
</comment>
<keyword evidence="6 11" id="KW-0479">Metal-binding</keyword>
<evidence type="ECO:0000256" key="3">
    <source>
        <dbReference type="ARBA" id="ARBA00016337"/>
    </source>
</evidence>
<evidence type="ECO:0000256" key="4">
    <source>
        <dbReference type="ARBA" id="ARBA00022630"/>
    </source>
</evidence>
<dbReference type="InterPro" id="IPR024932">
    <property type="entry name" value="ApbE"/>
</dbReference>
<evidence type="ECO:0000256" key="8">
    <source>
        <dbReference type="ARBA" id="ARBA00022842"/>
    </source>
</evidence>
<dbReference type="Pfam" id="PF02424">
    <property type="entry name" value="ApbE"/>
    <property type="match status" value="1"/>
</dbReference>
<keyword evidence="7 11" id="KW-0274">FAD</keyword>
<gene>
    <name evidence="12" type="ORF">CJO09_06785</name>
</gene>
<dbReference type="InterPro" id="IPR003374">
    <property type="entry name" value="ApbE-like_sf"/>
</dbReference>
<sequence>MGTTWSVQFSAPTSPEFTALQVRLDSRLLEINAQMSTWDTRSLISKINAAEKGWYAVPDEFCTVLDAALTLAEQTQGAFDPTLGELINLWGFGSMGPVATPPHGQALRTALLRSGWRKTVLNRQHQALWQPGGVHFDFSSIAKGYAVDEMARIMDDAGIDHYLVELGGEIKARGNAHTLHAWRVDIMHPHADNLESKNPNPALPILLKNASLATSGDYLRNFTHNRIQYSHTLDGRTGQPIANKLAAVSVIHESAMQADALATAIQCLGPENGWKFALEHALAVLFFIRRQDDYEVKFTPQFKDQAGAECTHQARIEAIARQSQNTLLN</sequence>
<organism evidence="12 13">
    <name type="scientific">Neopusillimonas maritima</name>
    <dbReference type="NCBI Taxonomy" id="2026239"/>
    <lineage>
        <taxon>Bacteria</taxon>
        <taxon>Pseudomonadati</taxon>
        <taxon>Pseudomonadota</taxon>
        <taxon>Betaproteobacteria</taxon>
        <taxon>Burkholderiales</taxon>
        <taxon>Alcaligenaceae</taxon>
        <taxon>Neopusillimonas</taxon>
    </lineage>
</organism>
<evidence type="ECO:0000313" key="13">
    <source>
        <dbReference type="Proteomes" id="UP000266483"/>
    </source>
</evidence>
<evidence type="ECO:0000256" key="10">
    <source>
        <dbReference type="ARBA" id="ARBA00048540"/>
    </source>
</evidence>
<dbReference type="EMBL" id="NQOU01000002">
    <property type="protein sequence ID" value="RII83300.1"/>
    <property type="molecule type" value="Genomic_DNA"/>
</dbReference>
<evidence type="ECO:0000256" key="5">
    <source>
        <dbReference type="ARBA" id="ARBA00022679"/>
    </source>
</evidence>
<dbReference type="Proteomes" id="UP000266483">
    <property type="component" value="Unassembled WGS sequence"/>
</dbReference>
<evidence type="ECO:0000256" key="7">
    <source>
        <dbReference type="ARBA" id="ARBA00022827"/>
    </source>
</evidence>
<evidence type="ECO:0000313" key="12">
    <source>
        <dbReference type="EMBL" id="RII83300.1"/>
    </source>
</evidence>
<keyword evidence="5 11" id="KW-0808">Transferase</keyword>
<evidence type="ECO:0000256" key="2">
    <source>
        <dbReference type="ARBA" id="ARBA00011955"/>
    </source>
</evidence>
<comment type="cofactor">
    <cofactor evidence="1">
        <name>Mg(2+)</name>
        <dbReference type="ChEBI" id="CHEBI:18420"/>
    </cofactor>
</comment>
<dbReference type="RefSeq" id="WP_119441688.1">
    <property type="nucleotide sequence ID" value="NZ_CP170494.1"/>
</dbReference>
<evidence type="ECO:0000256" key="9">
    <source>
        <dbReference type="ARBA" id="ARBA00031306"/>
    </source>
</evidence>
<dbReference type="PIRSF" id="PIRSF006268">
    <property type="entry name" value="ApbE"/>
    <property type="match status" value="1"/>
</dbReference>
<dbReference type="Gene3D" id="3.10.520.10">
    <property type="entry name" value="ApbE-like domains"/>
    <property type="match status" value="1"/>
</dbReference>
<proteinExistence type="inferred from homology"/>
<evidence type="ECO:0000256" key="11">
    <source>
        <dbReference type="PIRNR" id="PIRNR006268"/>
    </source>
</evidence>
<keyword evidence="4 11" id="KW-0285">Flavoprotein</keyword>
<reference evidence="12 13" key="1">
    <citation type="submission" date="2017-08" db="EMBL/GenBank/DDBJ databases">
        <title>Pusillimonas indicus sp. nov., a member of the family Alcaligenaceae isolated from surface seawater.</title>
        <authorList>
            <person name="Li J."/>
        </authorList>
    </citation>
    <scope>NUCLEOTIDE SEQUENCE [LARGE SCALE GENOMIC DNA]</scope>
    <source>
        <strain evidence="12 13">17-4A</strain>
    </source>
</reference>
<comment type="similarity">
    <text evidence="11">Belongs to the ApbE family.</text>
</comment>